<dbReference type="PANTHER" id="PTHR42085:SF1">
    <property type="entry name" value="F-BOX DOMAIN-CONTAINING PROTEIN"/>
    <property type="match status" value="1"/>
</dbReference>
<dbReference type="InterPro" id="IPR038883">
    <property type="entry name" value="AN11006-like"/>
</dbReference>
<keyword evidence="5" id="KW-1185">Reference proteome</keyword>
<reference evidence="2 4" key="1">
    <citation type="submission" date="2015-10" db="EMBL/GenBank/DDBJ databases">
        <title>The cercosporin biosynthetic gene cluster was horizontally transferred to several fungal lineages and shown to be expanded in Cercospora beticola based on microsynteny with recipient genomes.</title>
        <authorList>
            <person name="De Jonge R."/>
            <person name="Ebert M.K."/>
            <person name="Suttle J.C."/>
            <person name="Jurick Ii W.M."/>
            <person name="Secor G.A."/>
            <person name="Thomma B.P."/>
            <person name="Van De Peer Y."/>
            <person name="Bolton M.D."/>
        </authorList>
    </citation>
    <scope>NUCLEOTIDE SEQUENCE [LARGE SCALE GENOMIC DNA]</scope>
    <source>
        <strain evidence="2 4">09-40</strain>
    </source>
</reference>
<name>A0A2G5HP66_CERBT</name>
<gene>
    <name evidence="2" type="ORF">CB0940_07967</name>
    <name evidence="3" type="ORF">RHO25_009168</name>
</gene>
<evidence type="ECO:0000313" key="2">
    <source>
        <dbReference type="EMBL" id="PIA94330.1"/>
    </source>
</evidence>
<evidence type="ECO:0000313" key="3">
    <source>
        <dbReference type="EMBL" id="WPB04522.1"/>
    </source>
</evidence>
<reference evidence="3 5" key="2">
    <citation type="submission" date="2023-09" db="EMBL/GenBank/DDBJ databases">
        <title>Complete-Gapless Cercospora beticola genome.</title>
        <authorList>
            <person name="Wyatt N.A."/>
            <person name="Spanner R.E."/>
            <person name="Bolton M.D."/>
        </authorList>
    </citation>
    <scope>NUCLEOTIDE SEQUENCE [LARGE SCALE GENOMIC DNA]</scope>
    <source>
        <strain evidence="3">Cb09-40</strain>
    </source>
</reference>
<dbReference type="PANTHER" id="PTHR42085">
    <property type="entry name" value="F-BOX DOMAIN-CONTAINING PROTEIN"/>
    <property type="match status" value="1"/>
</dbReference>
<evidence type="ECO:0000256" key="1">
    <source>
        <dbReference type="SAM" id="MobiDB-lite"/>
    </source>
</evidence>
<evidence type="ECO:0000313" key="4">
    <source>
        <dbReference type="Proteomes" id="UP000230605"/>
    </source>
</evidence>
<proteinExistence type="predicted"/>
<dbReference type="Proteomes" id="UP000230605">
    <property type="component" value="Chromosome 6"/>
</dbReference>
<organism evidence="2 4">
    <name type="scientific">Cercospora beticola</name>
    <name type="common">Sugarbeet leaf spot fungus</name>
    <dbReference type="NCBI Taxonomy" id="122368"/>
    <lineage>
        <taxon>Eukaryota</taxon>
        <taxon>Fungi</taxon>
        <taxon>Dikarya</taxon>
        <taxon>Ascomycota</taxon>
        <taxon>Pezizomycotina</taxon>
        <taxon>Dothideomycetes</taxon>
        <taxon>Dothideomycetidae</taxon>
        <taxon>Mycosphaerellales</taxon>
        <taxon>Mycosphaerellaceae</taxon>
        <taxon>Cercospora</taxon>
    </lineage>
</organism>
<dbReference type="EMBL" id="LKMD01000104">
    <property type="protein sequence ID" value="PIA94330.1"/>
    <property type="molecule type" value="Genomic_DNA"/>
</dbReference>
<feature type="compositionally biased region" description="Polar residues" evidence="1">
    <location>
        <begin position="597"/>
        <end position="607"/>
    </location>
</feature>
<dbReference type="OrthoDB" id="3649037at2759"/>
<sequence>MAPEHNPVAPATNQGGATSSPTTIPDPSTCSFLDKLSAEIRVQIYGHVFGEATHVRLAPDHNLTNDTNGDAESSKASHKSFPVETSIMAANKQIHEEAIETFYNKKTICLTFAQLHTALEALDSGASHHLDMARRIEIVGCKSARVASVHYCLFRLHLLPHLKSLVILTEYLTTMGHPDLHCSAQQWIADMGLSGLVCIDIGKFEFKDDSKLAKVQLLNSKLVRMWPAVKSTPEDYDPVKEVARLRDEWAMSGFVSNLYSWASHTSLRLWVAMHEALVVYAADKEADDTTVTQDLEDDHFIDWMRSTVQRGPSFTHFVNRPRGGISMHALGPQHDPARLEAATEFLAMNITSYKLHAEDLEEGFPFRITYASPSWPELGGVDVGAEQSEQYRIDQAWIRENCFIDYPWTSTRRFDIDVVRDSLTGNPTYGPVFGIHDIYVASKKTLQEMWYIVLALYCDVPDDSAEDEHEGEVWTDEYCLNGPHHVAWTTSHLRKYMRLSNHFLSPEERFTAAEIEDASLEILSGIFTLATSLRAVRMQMDKDFEPEPFQMIEGMNQDENVYWPYLAQVAPSLRVFHGTVMRLAEQENGGIQREGDGSNQEVDQSNQEVDESNQERDESNQEGEENQTGCVMA</sequence>
<protein>
    <submittedName>
        <fullName evidence="2">Uncharacterized protein</fullName>
    </submittedName>
</protein>
<dbReference type="AlphaFoldDB" id="A0A2G5HP66"/>
<evidence type="ECO:0000313" key="5">
    <source>
        <dbReference type="Proteomes" id="UP001302367"/>
    </source>
</evidence>
<dbReference type="Proteomes" id="UP001302367">
    <property type="component" value="Chromosome 6"/>
</dbReference>
<feature type="region of interest" description="Disordered" evidence="1">
    <location>
        <begin position="588"/>
        <end position="633"/>
    </location>
</feature>
<feature type="region of interest" description="Disordered" evidence="1">
    <location>
        <begin position="1"/>
        <end position="26"/>
    </location>
</feature>
<accession>A0A2G5HP66</accession>
<dbReference type="EMBL" id="CP134189">
    <property type="protein sequence ID" value="WPB04522.1"/>
    <property type="molecule type" value="Genomic_DNA"/>
</dbReference>